<evidence type="ECO:0000313" key="2">
    <source>
        <dbReference type="EMBL" id="KQB86819.1"/>
    </source>
</evidence>
<dbReference type="Proteomes" id="UP000050488">
    <property type="component" value="Unassembled WGS sequence"/>
</dbReference>
<keyword evidence="1" id="KW-0472">Membrane</keyword>
<protein>
    <submittedName>
        <fullName evidence="2">Major Facilitator Superfamily protein</fullName>
    </submittedName>
</protein>
<dbReference type="GO" id="GO:0022857">
    <property type="term" value="F:transmembrane transporter activity"/>
    <property type="evidence" value="ECO:0007669"/>
    <property type="project" value="InterPro"/>
</dbReference>
<dbReference type="EMBL" id="LKEV01000002">
    <property type="protein sequence ID" value="KQB86819.1"/>
    <property type="molecule type" value="Genomic_DNA"/>
</dbReference>
<name>A0A0Q0YJ62_9CORY</name>
<dbReference type="Gene3D" id="1.20.1250.20">
    <property type="entry name" value="MFS general substrate transporter like domains"/>
    <property type="match status" value="1"/>
</dbReference>
<feature type="transmembrane region" description="Helical" evidence="1">
    <location>
        <begin position="15"/>
        <end position="35"/>
    </location>
</feature>
<keyword evidence="1" id="KW-1133">Transmembrane helix</keyword>
<feature type="transmembrane region" description="Helical" evidence="1">
    <location>
        <begin position="71"/>
        <end position="92"/>
    </location>
</feature>
<reference evidence="2 3" key="1">
    <citation type="submission" date="2015-10" db="EMBL/GenBank/DDBJ databases">
        <title>Corynebacteirum lowii and Corynebacterium oculi species nova, derived from human clinical disease and and emended description of Corynebacterium mastiditis.</title>
        <authorList>
            <person name="Bernard K."/>
            <person name="Pacheco A.L."/>
            <person name="Mcdougall C."/>
            <person name="Burtx T."/>
            <person name="Weibe D."/>
            <person name="Tyler S."/>
            <person name="Olson A.B."/>
            <person name="Cnockaert M."/>
            <person name="Eguchi H."/>
            <person name="Kuwahara T."/>
            <person name="Nakayama-Imaohji H."/>
            <person name="Boudewijins M."/>
            <person name="Van Hoecke F."/>
            <person name="Bernier A.-M."/>
            <person name="Vandamme P."/>
        </authorList>
    </citation>
    <scope>NUCLEOTIDE SEQUENCE [LARGE SCALE GENOMIC DNA]</scope>
    <source>
        <strain evidence="2 3">NML 130206</strain>
    </source>
</reference>
<accession>A0A0Q0YJ62</accession>
<dbReference type="InterPro" id="IPR036259">
    <property type="entry name" value="MFS_trans_sf"/>
</dbReference>
<dbReference type="RefSeq" id="WP_281175651.1">
    <property type="nucleotide sequence ID" value="NZ_JAUSQY010000001.1"/>
</dbReference>
<sequence length="184" mass="19650">MPLLTLGMGLSSPTAGLVLTFNTAVMIAVGPLHGILSSRLDARRDRIVLLGGLLTLCSWVLFFFPSHPRGVMAAIGMNFLLGLITPTSNYGFDYVRERMERSTVATGTGLANMGGFIAGMIAGQTTGFLLDQHSDGAALQWDDFRFAWVGVTATVAVGVIGLLVSSFYVRRTASMRIVNTTDDS</sequence>
<dbReference type="Pfam" id="PF07690">
    <property type="entry name" value="MFS_1"/>
    <property type="match status" value="1"/>
</dbReference>
<comment type="caution">
    <text evidence="2">The sequence shown here is derived from an EMBL/GenBank/DDBJ whole genome shotgun (WGS) entry which is preliminary data.</text>
</comment>
<gene>
    <name evidence="2" type="ORF">Clow_01027</name>
</gene>
<dbReference type="InterPro" id="IPR011701">
    <property type="entry name" value="MFS"/>
</dbReference>
<organism evidence="2 3">
    <name type="scientific">Corynebacterium lowii</name>
    <dbReference type="NCBI Taxonomy" id="1544413"/>
    <lineage>
        <taxon>Bacteria</taxon>
        <taxon>Bacillati</taxon>
        <taxon>Actinomycetota</taxon>
        <taxon>Actinomycetes</taxon>
        <taxon>Mycobacteriales</taxon>
        <taxon>Corynebacteriaceae</taxon>
        <taxon>Corynebacterium</taxon>
    </lineage>
</organism>
<feature type="transmembrane region" description="Helical" evidence="1">
    <location>
        <begin position="47"/>
        <end position="65"/>
    </location>
</feature>
<evidence type="ECO:0000313" key="3">
    <source>
        <dbReference type="Proteomes" id="UP000050488"/>
    </source>
</evidence>
<dbReference type="STRING" id="1544413.Clow_01027"/>
<dbReference type="PATRIC" id="fig|1544413.3.peg.1033"/>
<proteinExistence type="predicted"/>
<dbReference type="SUPFAM" id="SSF103473">
    <property type="entry name" value="MFS general substrate transporter"/>
    <property type="match status" value="1"/>
</dbReference>
<dbReference type="AlphaFoldDB" id="A0A0Q0YJ62"/>
<evidence type="ECO:0000256" key="1">
    <source>
        <dbReference type="SAM" id="Phobius"/>
    </source>
</evidence>
<keyword evidence="1" id="KW-0812">Transmembrane</keyword>
<feature type="transmembrane region" description="Helical" evidence="1">
    <location>
        <begin position="104"/>
        <end position="126"/>
    </location>
</feature>
<keyword evidence="3" id="KW-1185">Reference proteome</keyword>
<feature type="transmembrane region" description="Helical" evidence="1">
    <location>
        <begin position="146"/>
        <end position="169"/>
    </location>
</feature>